<dbReference type="PANTHER" id="PTHR42943">
    <property type="entry name" value="GLUTATHIONE S-TRANSFERASE KAPPA"/>
    <property type="match status" value="1"/>
</dbReference>
<feature type="domain" description="DSBA-like thioredoxin" evidence="3">
    <location>
        <begin position="7"/>
        <end position="201"/>
    </location>
</feature>
<keyword evidence="5" id="KW-1185">Reference proteome</keyword>
<gene>
    <name evidence="4" type="ORF">HJG44_03840</name>
</gene>
<dbReference type="EC" id="5.99.1.4" evidence="1"/>
<dbReference type="PANTHER" id="PTHR42943:SF13">
    <property type="entry name" value="GLUTATHIONE S-TRANSFERASE KAPPA-RELATED"/>
    <property type="match status" value="1"/>
</dbReference>
<comment type="similarity">
    <text evidence="1">Belongs to the GST superfamily. NadH family.</text>
</comment>
<evidence type="ECO:0000313" key="4">
    <source>
        <dbReference type="EMBL" id="NNM71529.1"/>
    </source>
</evidence>
<evidence type="ECO:0000313" key="5">
    <source>
        <dbReference type="Proteomes" id="UP000564885"/>
    </source>
</evidence>
<accession>A0A849I560</accession>
<dbReference type="Gene3D" id="3.40.30.10">
    <property type="entry name" value="Glutaredoxin"/>
    <property type="match status" value="1"/>
</dbReference>
<dbReference type="GO" id="GO:0006749">
    <property type="term" value="P:glutathione metabolic process"/>
    <property type="evidence" value="ECO:0007669"/>
    <property type="project" value="TreeGrafter"/>
</dbReference>
<comment type="caution">
    <text evidence="4">The sequence shown here is derived from an EMBL/GenBank/DDBJ whole genome shotgun (WGS) entry which is preliminary data.</text>
</comment>
<dbReference type="InterPro" id="IPR036249">
    <property type="entry name" value="Thioredoxin-like_sf"/>
</dbReference>
<dbReference type="CDD" id="cd03022">
    <property type="entry name" value="DsbA_HCCA_Iso"/>
    <property type="match status" value="1"/>
</dbReference>
<dbReference type="SUPFAM" id="SSF52833">
    <property type="entry name" value="Thioredoxin-like"/>
    <property type="match status" value="1"/>
</dbReference>
<name>A0A849I560_9HYPH</name>
<dbReference type="InterPro" id="IPR014440">
    <property type="entry name" value="HCCAis_GSTk"/>
</dbReference>
<dbReference type="EMBL" id="JABEPP010000001">
    <property type="protein sequence ID" value="NNM71529.1"/>
    <property type="molecule type" value="Genomic_DNA"/>
</dbReference>
<organism evidence="4 5">
    <name type="scientific">Enterovirga aerilata</name>
    <dbReference type="NCBI Taxonomy" id="2730920"/>
    <lineage>
        <taxon>Bacteria</taxon>
        <taxon>Pseudomonadati</taxon>
        <taxon>Pseudomonadota</taxon>
        <taxon>Alphaproteobacteria</taxon>
        <taxon>Hyphomicrobiales</taxon>
        <taxon>Methylobacteriaceae</taxon>
        <taxon>Enterovirga</taxon>
    </lineage>
</organism>
<dbReference type="Proteomes" id="UP000564885">
    <property type="component" value="Unassembled WGS sequence"/>
</dbReference>
<comment type="catalytic activity">
    <reaction evidence="1">
        <text>2-hydroxychromene-2-carboxylate = (3E)-4-(2-hydroxyphenyl)-2-oxobut-3-enoate</text>
        <dbReference type="Rhea" id="RHEA:27401"/>
        <dbReference type="ChEBI" id="CHEBI:59350"/>
        <dbReference type="ChEBI" id="CHEBI:59353"/>
        <dbReference type="EC" id="5.99.1.4"/>
    </reaction>
</comment>
<dbReference type="InterPro" id="IPR001853">
    <property type="entry name" value="DSBA-like_thioredoxin_dom"/>
</dbReference>
<dbReference type="InterPro" id="IPR051924">
    <property type="entry name" value="GST_Kappa/NadH"/>
</dbReference>
<dbReference type="AlphaFoldDB" id="A0A849I560"/>
<proteinExistence type="inferred from homology"/>
<dbReference type="InterPro" id="IPR044087">
    <property type="entry name" value="NahD-like"/>
</dbReference>
<evidence type="ECO:0000259" key="3">
    <source>
        <dbReference type="Pfam" id="PF01323"/>
    </source>
</evidence>
<reference evidence="4 5" key="1">
    <citation type="submission" date="2020-04" db="EMBL/GenBank/DDBJ databases">
        <title>Enterovirga sp. isolate from soil.</title>
        <authorList>
            <person name="Chea S."/>
            <person name="Kim D.-U."/>
        </authorList>
    </citation>
    <scope>NUCLEOTIDE SEQUENCE [LARGE SCALE GENOMIC DNA]</scope>
    <source>
        <strain evidence="4 5">DB1703</strain>
    </source>
</reference>
<feature type="active site" description="Nucleophile" evidence="2">
    <location>
        <position position="12"/>
    </location>
</feature>
<evidence type="ECO:0000256" key="1">
    <source>
        <dbReference type="PIRNR" id="PIRNR006386"/>
    </source>
</evidence>
<dbReference type="Pfam" id="PF01323">
    <property type="entry name" value="DSBA"/>
    <property type="match status" value="1"/>
</dbReference>
<keyword evidence="1 4" id="KW-0413">Isomerase</keyword>
<sequence length="215" mass="24687">MLELPCFYTLSSPWAYLGGPRLQDIVRRQRVRLVLKPFDFQEIVPRTGGVPIRTRPQPRRDYHRTELARWRDYLGLPLNLEPRHYPMRNPAPNWNKHAGWMVIAAQQSGADAFPLSHAILRALWAEEQNIADPATRRRIADENGYDGAALLAAEQSEAVQAEYRANSEEAERLGVFGSPTLVIDGELFWGQDRYGFADRALAFRRHLDRELPKPC</sequence>
<evidence type="ECO:0000256" key="2">
    <source>
        <dbReference type="PIRSR" id="PIRSR006386-1"/>
    </source>
</evidence>
<dbReference type="PIRSF" id="PIRSF006386">
    <property type="entry name" value="HCCAis_GSTk"/>
    <property type="match status" value="1"/>
</dbReference>
<dbReference type="GO" id="GO:0018845">
    <property type="term" value="F:2-hydroxychromene-2-carboxylate isomerase activity"/>
    <property type="evidence" value="ECO:0007669"/>
    <property type="project" value="UniProtKB-UniRule"/>
</dbReference>
<dbReference type="GO" id="GO:0004364">
    <property type="term" value="F:glutathione transferase activity"/>
    <property type="evidence" value="ECO:0007669"/>
    <property type="project" value="TreeGrafter"/>
</dbReference>
<protein>
    <recommendedName>
        <fullName evidence="1">2-hydroxychromene-2-carboxylate isomerase</fullName>
        <ecNumber evidence="1">5.99.1.4</ecNumber>
    </recommendedName>
</protein>
<dbReference type="GO" id="GO:0004602">
    <property type="term" value="F:glutathione peroxidase activity"/>
    <property type="evidence" value="ECO:0007669"/>
    <property type="project" value="TreeGrafter"/>
</dbReference>
<dbReference type="RefSeq" id="WP_171216981.1">
    <property type="nucleotide sequence ID" value="NZ_JABEPP010000001.1"/>
</dbReference>
<dbReference type="GO" id="GO:1901170">
    <property type="term" value="P:naphthalene catabolic process"/>
    <property type="evidence" value="ECO:0007669"/>
    <property type="project" value="InterPro"/>
</dbReference>